<dbReference type="SUPFAM" id="SSF82185">
    <property type="entry name" value="Histone H3 K4-specific methyltransferase SET7/9 N-terminal domain"/>
    <property type="match status" value="2"/>
</dbReference>
<evidence type="ECO:0000313" key="2">
    <source>
        <dbReference type="EMBL" id="TDS57534.1"/>
    </source>
</evidence>
<comment type="caution">
    <text evidence="2">The sequence shown here is derived from an EMBL/GenBank/DDBJ whole genome shotgun (WGS) entry which is preliminary data.</text>
</comment>
<gene>
    <name evidence="2" type="ORF">C8P70_11533</name>
</gene>
<proteinExistence type="predicted"/>
<dbReference type="Proteomes" id="UP000295215">
    <property type="component" value="Unassembled WGS sequence"/>
</dbReference>
<dbReference type="OrthoDB" id="830908at2"/>
<evidence type="ECO:0000313" key="3">
    <source>
        <dbReference type="Proteomes" id="UP000295215"/>
    </source>
</evidence>
<feature type="chain" id="PRO_5020457354" evidence="1">
    <location>
        <begin position="19"/>
        <end position="867"/>
    </location>
</feature>
<keyword evidence="1" id="KW-0732">Signal</keyword>
<feature type="signal peptide" evidence="1">
    <location>
        <begin position="1"/>
        <end position="18"/>
    </location>
</feature>
<dbReference type="RefSeq" id="WP_133712711.1">
    <property type="nucleotide sequence ID" value="NZ_SOAG01000015.1"/>
</dbReference>
<dbReference type="AlphaFoldDB" id="A0A4R7EWA1"/>
<reference evidence="2 3" key="1">
    <citation type="submission" date="2019-03" db="EMBL/GenBank/DDBJ databases">
        <title>Genomic Encyclopedia of Archaeal and Bacterial Type Strains, Phase II (KMG-II): from individual species to whole genera.</title>
        <authorList>
            <person name="Goeker M."/>
        </authorList>
    </citation>
    <scope>NUCLEOTIDE SEQUENCE [LARGE SCALE GENOMIC DNA]</scope>
    <source>
        <strain evidence="2 3">DSM 28213</strain>
    </source>
</reference>
<organism evidence="2 3">
    <name type="scientific">Myroides indicus</name>
    <dbReference type="NCBI Taxonomy" id="1323422"/>
    <lineage>
        <taxon>Bacteria</taxon>
        <taxon>Pseudomonadati</taxon>
        <taxon>Bacteroidota</taxon>
        <taxon>Flavobacteriia</taxon>
        <taxon>Flavobacteriales</taxon>
        <taxon>Flavobacteriaceae</taxon>
        <taxon>Myroides</taxon>
    </lineage>
</organism>
<dbReference type="EMBL" id="SOAG01000015">
    <property type="protein sequence ID" value="TDS57534.1"/>
    <property type="molecule type" value="Genomic_DNA"/>
</dbReference>
<protein>
    <submittedName>
        <fullName evidence="2">Antitoxin component YwqK of YwqJK toxin-antitoxin module</fullName>
    </submittedName>
</protein>
<evidence type="ECO:0000256" key="1">
    <source>
        <dbReference type="SAM" id="SignalP"/>
    </source>
</evidence>
<dbReference type="Gene3D" id="3.90.930.1">
    <property type="match status" value="1"/>
</dbReference>
<sequence length="867" mass="101018">MYKKLIPITLLFSASAFSQTVKDTLWFDKYGYSTDSNAAETYKVFTSENESNLLNIEEYNSKTNILQSKGQGYRDSSDILTYQGELKYYSPQGKEESTYLYEEGQISKIFSTNPYTGEKYEGEFLNGSLYNGKAFQKWQNTYFQIEVNEGHFSTYIIIDANNQKHRISYEFDEQNNIKKETYYDRNGKIVAEATYFDGMPVDGIVTNINTENFSLLSFVTYEDKTLVSSQEFYQNEKIKSESEILNHEKIQTFYDKDGKVIGKYSATLDENDYPLNQNGTLVGFDTYGNNPDLISYIYTYENNASKKKILYYTDEQNNIENISYYKDEYITKIEYFDKNGTLKGELTYDEQGYYPQNGTQYEQYATTVYKDGQIIEKTSLYSNGRIFEKTDNSQSIYYDKNGKELGRLTYKKSEYGYNNPYNGSLYYNDGENITTLYKYKEGIVEYTASYSKYNDATVLEEENFYNNNTLVKKVNFYPNGTKQKEEIYRENSYAYEPDLITYFNEEGKLLSTFAPGEKEGTKYDFFADGKIQLIEKYKGGVIQYKKQYELENSSWWTENSADIYLFCEIDYNKEGKFYSSEEELMSTAIYRNGKPFSGKVYEKDSYLSTETEYKNGQKDGVEISTYNNEIYSKTYYQNGEKTKEELFSNGIIQSSIPYVNDIAGGEAVFYDDEGEVISTLIYKDGQPYSGTYISKESYYSLIKITYEEGNKISKQIFYDTDTLVFEEKILENGNFNRFVYDTDGNIIYKYEMDDSNRLNGNFEYYENGKIKYKATINKGKLITGTVAIQSFDYSYAYGDSDTHTVVSVNKDILKLQVVNNTTKTIEFNMEAKIKKDNLELNPILSKAIEINNLYPYSEYNNEYSSYY</sequence>
<keyword evidence="3" id="KW-1185">Reference proteome</keyword>
<accession>A0A4R7EWA1</accession>
<name>A0A4R7EWA1_9FLAO</name>